<dbReference type="SMART" id="SM00267">
    <property type="entry name" value="GGDEF"/>
    <property type="match status" value="1"/>
</dbReference>
<evidence type="ECO:0000313" key="4">
    <source>
        <dbReference type="EMBL" id="GGI18754.1"/>
    </source>
</evidence>
<dbReference type="InterPro" id="IPR000160">
    <property type="entry name" value="GGDEF_dom"/>
</dbReference>
<dbReference type="GO" id="GO:0043709">
    <property type="term" value="P:cell adhesion involved in single-species biofilm formation"/>
    <property type="evidence" value="ECO:0007669"/>
    <property type="project" value="TreeGrafter"/>
</dbReference>
<dbReference type="InterPro" id="IPR018490">
    <property type="entry name" value="cNMP-bd_dom_sf"/>
</dbReference>
<feature type="domain" description="GGDEF" evidence="3">
    <location>
        <begin position="193"/>
        <end position="324"/>
    </location>
</feature>
<dbReference type="EMBL" id="BMDI01000001">
    <property type="protein sequence ID" value="GGI18754.1"/>
    <property type="molecule type" value="Genomic_DNA"/>
</dbReference>
<organism evidence="4 5">
    <name type="scientific">Oxalicibacterium faecigallinarum</name>
    <dbReference type="NCBI Taxonomy" id="573741"/>
    <lineage>
        <taxon>Bacteria</taxon>
        <taxon>Pseudomonadati</taxon>
        <taxon>Pseudomonadota</taxon>
        <taxon>Betaproteobacteria</taxon>
        <taxon>Burkholderiales</taxon>
        <taxon>Oxalobacteraceae</taxon>
        <taxon>Oxalicibacterium</taxon>
    </lineage>
</organism>
<comment type="caution">
    <text evidence="4">The sequence shown here is derived from an EMBL/GenBank/DDBJ whole genome shotgun (WGS) entry which is preliminary data.</text>
</comment>
<dbReference type="SUPFAM" id="SSF55073">
    <property type="entry name" value="Nucleotide cyclase"/>
    <property type="match status" value="1"/>
</dbReference>
<dbReference type="InterPro" id="IPR014710">
    <property type="entry name" value="RmlC-like_jellyroll"/>
</dbReference>
<dbReference type="EC" id="2.7.7.65" evidence="1"/>
<evidence type="ECO:0000259" key="2">
    <source>
        <dbReference type="PROSITE" id="PS50042"/>
    </source>
</evidence>
<gene>
    <name evidence="4" type="ORF">GCM10008066_15660</name>
</gene>
<dbReference type="SMART" id="SM00100">
    <property type="entry name" value="cNMP"/>
    <property type="match status" value="1"/>
</dbReference>
<dbReference type="PROSITE" id="PS50887">
    <property type="entry name" value="GGDEF"/>
    <property type="match status" value="1"/>
</dbReference>
<dbReference type="InterPro" id="IPR000595">
    <property type="entry name" value="cNMP-bd_dom"/>
</dbReference>
<dbReference type="SUPFAM" id="SSF51206">
    <property type="entry name" value="cAMP-binding domain-like"/>
    <property type="match status" value="1"/>
</dbReference>
<dbReference type="GO" id="GO:0052621">
    <property type="term" value="F:diguanylate cyclase activity"/>
    <property type="evidence" value="ECO:0007669"/>
    <property type="project" value="UniProtKB-EC"/>
</dbReference>
<dbReference type="FunFam" id="3.30.70.270:FF:000001">
    <property type="entry name" value="Diguanylate cyclase domain protein"/>
    <property type="match status" value="1"/>
</dbReference>
<dbReference type="GO" id="GO:1902201">
    <property type="term" value="P:negative regulation of bacterial-type flagellum-dependent cell motility"/>
    <property type="evidence" value="ECO:0007669"/>
    <property type="project" value="TreeGrafter"/>
</dbReference>
<keyword evidence="5" id="KW-1185">Reference proteome</keyword>
<dbReference type="InterPro" id="IPR050469">
    <property type="entry name" value="Diguanylate_Cyclase"/>
</dbReference>
<evidence type="ECO:0000259" key="3">
    <source>
        <dbReference type="PROSITE" id="PS50887"/>
    </source>
</evidence>
<feature type="domain" description="Cyclic nucleotide-binding" evidence="2">
    <location>
        <begin position="19"/>
        <end position="141"/>
    </location>
</feature>
<dbReference type="Gene3D" id="3.30.70.270">
    <property type="match status" value="1"/>
</dbReference>
<evidence type="ECO:0000313" key="5">
    <source>
        <dbReference type="Proteomes" id="UP000642180"/>
    </source>
</evidence>
<dbReference type="CDD" id="cd00038">
    <property type="entry name" value="CAP_ED"/>
    <property type="match status" value="1"/>
</dbReference>
<dbReference type="PANTHER" id="PTHR45138:SF24">
    <property type="entry name" value="DIGUANYLATE CYCLASE DGCC-RELATED"/>
    <property type="match status" value="1"/>
</dbReference>
<dbReference type="PANTHER" id="PTHR45138">
    <property type="entry name" value="REGULATORY COMPONENTS OF SENSORY TRANSDUCTION SYSTEM"/>
    <property type="match status" value="1"/>
</dbReference>
<dbReference type="InterPro" id="IPR043128">
    <property type="entry name" value="Rev_trsase/Diguanyl_cyclase"/>
</dbReference>
<name>A0A8J3F692_9BURK</name>
<dbReference type="AlphaFoldDB" id="A0A8J3F692"/>
<proteinExistence type="predicted"/>
<evidence type="ECO:0000256" key="1">
    <source>
        <dbReference type="ARBA" id="ARBA00012528"/>
    </source>
</evidence>
<dbReference type="Pfam" id="PF00990">
    <property type="entry name" value="GGDEF"/>
    <property type="match status" value="1"/>
</dbReference>
<dbReference type="CDD" id="cd01949">
    <property type="entry name" value="GGDEF"/>
    <property type="match status" value="1"/>
</dbReference>
<dbReference type="Gene3D" id="2.60.120.10">
    <property type="entry name" value="Jelly Rolls"/>
    <property type="match status" value="1"/>
</dbReference>
<dbReference type="GO" id="GO:0005886">
    <property type="term" value="C:plasma membrane"/>
    <property type="evidence" value="ECO:0007669"/>
    <property type="project" value="TreeGrafter"/>
</dbReference>
<reference evidence="5" key="1">
    <citation type="journal article" date="2019" name="Int. J. Syst. Evol. Microbiol.">
        <title>The Global Catalogue of Microorganisms (GCM) 10K type strain sequencing project: providing services to taxonomists for standard genome sequencing and annotation.</title>
        <authorList>
            <consortium name="The Broad Institute Genomics Platform"/>
            <consortium name="The Broad Institute Genome Sequencing Center for Infectious Disease"/>
            <person name="Wu L."/>
            <person name="Ma J."/>
        </authorList>
    </citation>
    <scope>NUCLEOTIDE SEQUENCE [LARGE SCALE GENOMIC DNA]</scope>
    <source>
        <strain evidence="5">CCM 2767</strain>
    </source>
</reference>
<dbReference type="Pfam" id="PF00027">
    <property type="entry name" value="cNMP_binding"/>
    <property type="match status" value="1"/>
</dbReference>
<dbReference type="NCBIfam" id="TIGR00254">
    <property type="entry name" value="GGDEF"/>
    <property type="match status" value="1"/>
</dbReference>
<dbReference type="RefSeq" id="WP_188380682.1">
    <property type="nucleotide sequence ID" value="NZ_BMDI01000001.1"/>
</dbReference>
<protein>
    <recommendedName>
        <fullName evidence="1">diguanylate cyclase</fullName>
        <ecNumber evidence="1">2.7.7.65</ecNumber>
    </recommendedName>
</protein>
<accession>A0A8J3F692</accession>
<dbReference type="Proteomes" id="UP000642180">
    <property type="component" value="Unassembled WGS sequence"/>
</dbReference>
<dbReference type="InterPro" id="IPR029787">
    <property type="entry name" value="Nucleotide_cyclase"/>
</dbReference>
<dbReference type="PROSITE" id="PS50042">
    <property type="entry name" value="CNMP_BINDING_3"/>
    <property type="match status" value="1"/>
</dbReference>
<sequence>MHRTTPFSASGHSLARINLFDSVNDEIVTALLASCEVAHFDCGEAVEIPQGRQACVYIVLRGALGSTTLDDSGGPRQIRTEKILPGESIGELSVLDETATLGSLTALEDSDLLILESQTLWQLIDEAEGVARNLLRQLSFKLRTVNAQLRRREKVGEFYRQLSMVDSLTGLHNRAWLNDRLPVLIEEAHTGQKSLSLIMIDLDHFKKFNDNHGHQTGDKALRAAAGVITSALRPSDFAVRYGGEELIVILPESSLDAGKMVAQRLCERMREADVFNDASITLPHLTASFGVTTLLPGQNADALISGADAALYRAKNAGRNQIAF</sequence>